<proteinExistence type="predicted"/>
<dbReference type="SUPFAM" id="SSF54637">
    <property type="entry name" value="Thioesterase/thiol ester dehydrase-isomerase"/>
    <property type="match status" value="2"/>
</dbReference>
<evidence type="ECO:0000259" key="2">
    <source>
        <dbReference type="Pfam" id="PF20789"/>
    </source>
</evidence>
<sequence length="269" mass="29687">MIDSDLPIKDIMATIPENYVQLSQNWLQGRTGFGGLVAAVACEHMHQQIEDKRTLRSFMGSFVAPTPAEKLSIETNKAREGKNVTQLSTNIIAPDGQLCFQSLAAFGVPRETRETIPHELPMKAEARDSAAVMERRLIQHSPLPNFLVNFDIHWTGGGIPMSGMKERRVGMWVKHNGALNCNPLPAILALADIPPAAVMSYYTSKMVISSLTWMIDVVAPMEQIDGSGWFYIDYKADAAAHGYSQQSGTIHAEDGTLVALSRQCMCYFD</sequence>
<protein>
    <submittedName>
        <fullName evidence="3">Thioesterase family protein</fullName>
    </submittedName>
</protein>
<evidence type="ECO:0000313" key="3">
    <source>
        <dbReference type="EMBL" id="WND01968.1"/>
    </source>
</evidence>
<feature type="domain" description="Acyl-CoA thioesterase-like C-terminal" evidence="2">
    <location>
        <begin position="139"/>
        <end position="264"/>
    </location>
</feature>
<gene>
    <name evidence="3" type="ORF">QGN29_10450</name>
</gene>
<dbReference type="RefSeq" id="WP_310797802.1">
    <property type="nucleotide sequence ID" value="NZ_CP123872.1"/>
</dbReference>
<dbReference type="InterPro" id="IPR049449">
    <property type="entry name" value="TesB_ACOT8-like_N"/>
</dbReference>
<dbReference type="Pfam" id="PF13622">
    <property type="entry name" value="4HBT_3"/>
    <property type="match status" value="1"/>
</dbReference>
<evidence type="ECO:0000259" key="1">
    <source>
        <dbReference type="Pfam" id="PF13622"/>
    </source>
</evidence>
<dbReference type="AlphaFoldDB" id="A0AA52EF63"/>
<dbReference type="KEGG" id="tmk:QGN29_10450"/>
<keyword evidence="4" id="KW-1185">Reference proteome</keyword>
<dbReference type="InterPro" id="IPR049450">
    <property type="entry name" value="ACOT8-like_C"/>
</dbReference>
<reference evidence="3" key="1">
    <citation type="submission" date="2023-04" db="EMBL/GenBank/DDBJ databases">
        <title>Complete genome sequence of Temperatibacter marinus.</title>
        <authorList>
            <person name="Rong J.-C."/>
            <person name="Yi M.-L."/>
            <person name="Zhao Q."/>
        </authorList>
    </citation>
    <scope>NUCLEOTIDE SEQUENCE</scope>
    <source>
        <strain evidence="3">NBRC 110045</strain>
    </source>
</reference>
<name>A0AA52EF63_9PROT</name>
<dbReference type="Pfam" id="PF20789">
    <property type="entry name" value="4HBT_3C"/>
    <property type="match status" value="1"/>
</dbReference>
<feature type="domain" description="Acyl-CoA thioesterase-like N-terminal HotDog" evidence="1">
    <location>
        <begin position="23"/>
        <end position="107"/>
    </location>
</feature>
<evidence type="ECO:0000313" key="4">
    <source>
        <dbReference type="Proteomes" id="UP001268683"/>
    </source>
</evidence>
<dbReference type="InterPro" id="IPR029069">
    <property type="entry name" value="HotDog_dom_sf"/>
</dbReference>
<dbReference type="Proteomes" id="UP001268683">
    <property type="component" value="Chromosome"/>
</dbReference>
<dbReference type="EMBL" id="CP123872">
    <property type="protein sequence ID" value="WND01968.1"/>
    <property type="molecule type" value="Genomic_DNA"/>
</dbReference>
<organism evidence="3 4">
    <name type="scientific">Temperatibacter marinus</name>
    <dbReference type="NCBI Taxonomy" id="1456591"/>
    <lineage>
        <taxon>Bacteria</taxon>
        <taxon>Pseudomonadati</taxon>
        <taxon>Pseudomonadota</taxon>
        <taxon>Alphaproteobacteria</taxon>
        <taxon>Kordiimonadales</taxon>
        <taxon>Temperatibacteraceae</taxon>
        <taxon>Temperatibacter</taxon>
    </lineage>
</organism>
<dbReference type="InterPro" id="IPR042171">
    <property type="entry name" value="Acyl-CoA_hotdog"/>
</dbReference>
<accession>A0AA52EF63</accession>
<dbReference type="Gene3D" id="2.40.160.210">
    <property type="entry name" value="Acyl-CoA thioesterase, double hotdog domain"/>
    <property type="match status" value="1"/>
</dbReference>